<dbReference type="Proteomes" id="UP000683429">
    <property type="component" value="Chromosome"/>
</dbReference>
<reference evidence="4 5" key="1">
    <citation type="submission" date="2016-10" db="EMBL/GenBank/DDBJ databases">
        <authorList>
            <person name="de Groot N.N."/>
        </authorList>
    </citation>
    <scope>NUCLEOTIDE SEQUENCE [LARGE SCALE GENOMIC DNA]</scope>
    <source>
        <strain evidence="4 5">CGMCC 1.10238</strain>
    </source>
</reference>
<reference evidence="3 6" key="2">
    <citation type="submission" date="2021-06" db="EMBL/GenBank/DDBJ databases">
        <title>Whole genome sequence of Paenibacillus sophorae DSM23020 for comparative genomics.</title>
        <authorList>
            <person name="Kim M.-J."/>
            <person name="Lee G."/>
            <person name="Shin J.-H."/>
        </authorList>
    </citation>
    <scope>NUCLEOTIDE SEQUENCE [LARGE SCALE GENOMIC DNA]</scope>
    <source>
        <strain evidence="3 6">DSM 23020</strain>
    </source>
</reference>
<dbReference type="STRING" id="1333845.SAMN04487895_106357"/>
<evidence type="ECO:0000256" key="1">
    <source>
        <dbReference type="SAM" id="MobiDB-lite"/>
    </source>
</evidence>
<dbReference type="InterPro" id="IPR051218">
    <property type="entry name" value="Sec_MonoDiacylglyc_Lipase"/>
</dbReference>
<keyword evidence="6" id="KW-1185">Reference proteome</keyword>
<sequence length="287" mass="31944">MQVGNNNDFEERAIFLAAICGQTYAQFTNTDGSFVVPLNYSVSHTIEVKSISNAWERFGFIIESPQEIIIAFRGTSSATNWISDIIASQKRFKYIKQECLTHRGFTDIYSSARNGIIAALTRLSQGKTLYITGHSLGAALATLCSMDIAANTAHRSPNLYTFGSPRVGDPAFSKIFSKYVRNSYRIANLFDVVTYTPPTIYKLPKREKKYYYSHVQTLSSLSFQNGGIGLNHIIGSYFRELSRLQPQFTQSICMTNPGFCPVTEVSPNEPAKSQGIKKGNPPSLRVT</sequence>
<evidence type="ECO:0000313" key="5">
    <source>
        <dbReference type="Proteomes" id="UP000198809"/>
    </source>
</evidence>
<accession>A0A1H8NQ80</accession>
<feature type="domain" description="Fungal lipase-type" evidence="2">
    <location>
        <begin position="69"/>
        <end position="199"/>
    </location>
</feature>
<evidence type="ECO:0000259" key="2">
    <source>
        <dbReference type="Pfam" id="PF01764"/>
    </source>
</evidence>
<name>A0A1H8NQ80_9BACL</name>
<gene>
    <name evidence="3" type="ORF">KP014_21625</name>
    <name evidence="4" type="ORF">SAMN04487895_106357</name>
</gene>
<dbReference type="InterPro" id="IPR029058">
    <property type="entry name" value="AB_hydrolase_fold"/>
</dbReference>
<dbReference type="InterPro" id="IPR002921">
    <property type="entry name" value="Fungal_lipase-type"/>
</dbReference>
<proteinExistence type="predicted"/>
<dbReference type="AlphaFoldDB" id="A0A1H8NQ80"/>
<dbReference type="CDD" id="cd00519">
    <property type="entry name" value="Lipase_3"/>
    <property type="match status" value="1"/>
</dbReference>
<dbReference type="Proteomes" id="UP000198809">
    <property type="component" value="Unassembled WGS sequence"/>
</dbReference>
<evidence type="ECO:0000313" key="6">
    <source>
        <dbReference type="Proteomes" id="UP000683429"/>
    </source>
</evidence>
<dbReference type="Pfam" id="PF01764">
    <property type="entry name" value="Lipase_3"/>
    <property type="match status" value="1"/>
</dbReference>
<dbReference type="SUPFAM" id="SSF53474">
    <property type="entry name" value="alpha/beta-Hydrolases"/>
    <property type="match status" value="1"/>
</dbReference>
<dbReference type="OrthoDB" id="5522031at2"/>
<feature type="region of interest" description="Disordered" evidence="1">
    <location>
        <begin position="266"/>
        <end position="287"/>
    </location>
</feature>
<dbReference type="EMBL" id="FODH01000006">
    <property type="protein sequence ID" value="SEO31766.1"/>
    <property type="molecule type" value="Genomic_DNA"/>
</dbReference>
<dbReference type="EMBL" id="CP076607">
    <property type="protein sequence ID" value="QWU14508.1"/>
    <property type="molecule type" value="Genomic_DNA"/>
</dbReference>
<dbReference type="PANTHER" id="PTHR45856">
    <property type="entry name" value="ALPHA/BETA-HYDROLASES SUPERFAMILY PROTEIN"/>
    <property type="match status" value="1"/>
</dbReference>
<organism evidence="4 5">
    <name type="scientific">Paenibacillus sophorae</name>
    <dbReference type="NCBI Taxonomy" id="1333845"/>
    <lineage>
        <taxon>Bacteria</taxon>
        <taxon>Bacillati</taxon>
        <taxon>Bacillota</taxon>
        <taxon>Bacilli</taxon>
        <taxon>Bacillales</taxon>
        <taxon>Paenibacillaceae</taxon>
        <taxon>Paenibacillus</taxon>
    </lineage>
</organism>
<evidence type="ECO:0000313" key="4">
    <source>
        <dbReference type="EMBL" id="SEO31766.1"/>
    </source>
</evidence>
<protein>
    <submittedName>
        <fullName evidence="4">Lipase (Class 3)</fullName>
    </submittedName>
    <submittedName>
        <fullName evidence="3">Lipase family protein</fullName>
    </submittedName>
</protein>
<dbReference type="Gene3D" id="3.40.50.1820">
    <property type="entry name" value="alpha/beta hydrolase"/>
    <property type="match status" value="1"/>
</dbReference>
<dbReference type="PANTHER" id="PTHR45856:SF24">
    <property type="entry name" value="FUNGAL LIPASE-LIKE DOMAIN-CONTAINING PROTEIN"/>
    <property type="match status" value="1"/>
</dbReference>
<dbReference type="GO" id="GO:0006629">
    <property type="term" value="P:lipid metabolic process"/>
    <property type="evidence" value="ECO:0007669"/>
    <property type="project" value="InterPro"/>
</dbReference>
<evidence type="ECO:0000313" key="3">
    <source>
        <dbReference type="EMBL" id="QWU14508.1"/>
    </source>
</evidence>